<accession>A0A654M0I8</accession>
<evidence type="ECO:0000313" key="1">
    <source>
        <dbReference type="EMBL" id="ALI36975.1"/>
    </source>
</evidence>
<name>A0A654M0I8_9ARCH</name>
<dbReference type="EMBL" id="CP012850">
    <property type="protein sequence ID" value="ALI36975.1"/>
    <property type="molecule type" value="Genomic_DNA"/>
</dbReference>
<keyword evidence="2" id="KW-1185">Reference proteome</keyword>
<sequence length="161" mass="18950">MTPLLKKSEEKSTRSDPFSNHYSKLLSYVDETFRQKYSGVIDFRISKEPIYNSVVLIVSYDSNKQNRYTELYTGPFILMGMDHQQIVYKFRSTSKSKKIDEKTKYDLVKLEYSNFLKFWESTADIQKVTMEKKLKSDRSFNQNLPDSSDKQCLFSLKLNAS</sequence>
<dbReference type="Proteomes" id="UP000058925">
    <property type="component" value="Chromosome"/>
</dbReference>
<proteinExistence type="predicted"/>
<evidence type="ECO:0000313" key="2">
    <source>
        <dbReference type="Proteomes" id="UP000058925"/>
    </source>
</evidence>
<dbReference type="GeneID" id="60422694"/>
<dbReference type="OrthoDB" id="384157at2157"/>
<reference evidence="2" key="1">
    <citation type="submission" date="2015-10" db="EMBL/GenBank/DDBJ databases">
        <title>Niche specialization of a soil ammonia-oxidizing archaeon, Candidatus Nitrosocosmicus oleophilus.</title>
        <authorList>
            <person name="Jung M.-Y."/>
            <person name="Rhee S.-K."/>
        </authorList>
    </citation>
    <scope>NUCLEOTIDE SEQUENCE [LARGE SCALE GENOMIC DNA]</scope>
    <source>
        <strain evidence="2">MY3</strain>
    </source>
</reference>
<dbReference type="RefSeq" id="WP_196816148.1">
    <property type="nucleotide sequence ID" value="NZ_CP012850.1"/>
</dbReference>
<dbReference type="KEGG" id="taa:NMY3_02785"/>
<dbReference type="AlphaFoldDB" id="A0A654M0I8"/>
<protein>
    <submittedName>
        <fullName evidence="1">Uncharacterized protein</fullName>
    </submittedName>
</protein>
<organism evidence="1 2">
    <name type="scientific">Candidatus Nitrosocosmicus oleophilus</name>
    <dbReference type="NCBI Taxonomy" id="1353260"/>
    <lineage>
        <taxon>Archaea</taxon>
        <taxon>Nitrososphaerota</taxon>
        <taxon>Nitrososphaeria</taxon>
        <taxon>Nitrososphaerales</taxon>
        <taxon>Nitrososphaeraceae</taxon>
        <taxon>Candidatus Nitrosocosmicus</taxon>
    </lineage>
</organism>
<gene>
    <name evidence="1" type="ORF">NMY3_02785</name>
</gene>